<feature type="domain" description="Response regulatory" evidence="18">
    <location>
        <begin position="660"/>
        <end position="777"/>
    </location>
</feature>
<dbReference type="Pfam" id="PF00072">
    <property type="entry name" value="Response_reg"/>
    <property type="match status" value="2"/>
</dbReference>
<dbReference type="PANTHER" id="PTHR45339">
    <property type="entry name" value="HYBRID SIGNAL TRANSDUCTION HISTIDINE KINASE J"/>
    <property type="match status" value="1"/>
</dbReference>
<dbReference type="Gene3D" id="3.30.565.10">
    <property type="entry name" value="Histidine kinase-like ATPase, C-terminal domain"/>
    <property type="match status" value="1"/>
</dbReference>
<dbReference type="AlphaFoldDB" id="A0A239IZH0"/>
<dbReference type="Pfam" id="PF00512">
    <property type="entry name" value="HisKA"/>
    <property type="match status" value="1"/>
</dbReference>
<dbReference type="EMBL" id="FZOO01000012">
    <property type="protein sequence ID" value="SNS98423.1"/>
    <property type="molecule type" value="Genomic_DNA"/>
</dbReference>
<dbReference type="Pfam" id="PF01627">
    <property type="entry name" value="Hpt"/>
    <property type="match status" value="1"/>
</dbReference>
<keyword evidence="6" id="KW-0808">Transferase</keyword>
<dbReference type="Pfam" id="PF00672">
    <property type="entry name" value="HAMP"/>
    <property type="match status" value="1"/>
</dbReference>
<dbReference type="PANTHER" id="PTHR45339:SF5">
    <property type="entry name" value="HISTIDINE KINASE"/>
    <property type="match status" value="1"/>
</dbReference>
<sequence>MLLRRPLLVALSGVSVVALTLLGLAVLVVPVLGNRITTYDQMSRALQDSHVAMLNQETGLRGYLITREERFLQPYEAGVADLREVDAEIASWTGVDAELAGRLAELTAAHQRWTEKWVRPMLAEQPAVGDAVALAELLNEDKSLFDDYRAIEAQARAAVEERRAGAMALQELALHSGALVGVGTAAAVAAVLRRAYRRLEAQVVPPTQEVRDALAALAAGDLTRRAGESGSAELRRIAADVNALGHALQERNQLVAARERDLVAARDEAERAGQAKTTFLATMSHEIRTPLNAVLGLTDLLLATDLTDEQRGHLETVAGSGDSLLSLINDILDFSKIEAGELDLEAAPFDLVGVVYDVAQLLAPTASGAGLDLLVDVAGDGPWQVVGDGSRVRQVVTNLVGNAVKFTNEGHVVIRLTGTVSDGRLRCGLSVADTGIGISPDQRHRLFRSFSQVDASVTRSYGGTGLGLAISQRIARAMGGDIQVDSELGVGSTFTVAIDLPLAPAVPHGPSGDGLAGLRLLVVDDSPTNLRILEHQLSRHGAECILAGGGPAALELLDQGTRIDVAVLDLDMPGMDGDVLAARLRARPGTADLPLVLLSSSATLPAERYADFDARINKPVRPERLAQTVRSVALRDRTEGVTGGGQRGRRALPAPARSLRVLVAEDNAVNAQLMGLYLRQLGHACTHVGDGEQAVDAVLRGTYDVVLMDAQMPVLGGVEATAAIRLLPLAARQPRIYAVTASVLAADRTAFLEAGADGFLTKPIRMATLRDALDEVMLPPDAPDAPDAPVGPGPQAALDPETVEDLRDLGDDAFAHLYTRYLTTLDDAVAAIVAAADRPSWSLDDEGSVPRLAHGLKGSSAALGATALAGVCHSLETVDPTDLAVGDTLAVLDRERSRVRAAVTALLDDVAR</sequence>
<dbReference type="PROSITE" id="PS50885">
    <property type="entry name" value="HAMP"/>
    <property type="match status" value="1"/>
</dbReference>
<feature type="domain" description="Histidine kinase" evidence="17">
    <location>
        <begin position="282"/>
        <end position="502"/>
    </location>
</feature>
<evidence type="ECO:0000259" key="20">
    <source>
        <dbReference type="PROSITE" id="PS50894"/>
    </source>
</evidence>
<feature type="domain" description="HPt" evidence="20">
    <location>
        <begin position="814"/>
        <end position="906"/>
    </location>
</feature>
<accession>A0A239IZH0</accession>
<evidence type="ECO:0000256" key="16">
    <source>
        <dbReference type="PROSITE-ProRule" id="PRU00169"/>
    </source>
</evidence>
<feature type="modified residue" description="Phosphohistidine" evidence="15">
    <location>
        <position position="854"/>
    </location>
</feature>
<evidence type="ECO:0000259" key="17">
    <source>
        <dbReference type="PROSITE" id="PS50109"/>
    </source>
</evidence>
<keyword evidence="9 21" id="KW-0418">Kinase</keyword>
<keyword evidence="10" id="KW-0067">ATP-binding</keyword>
<evidence type="ECO:0000313" key="21">
    <source>
        <dbReference type="EMBL" id="SNS98423.1"/>
    </source>
</evidence>
<evidence type="ECO:0000256" key="1">
    <source>
        <dbReference type="ARBA" id="ARBA00000085"/>
    </source>
</evidence>
<evidence type="ECO:0000256" key="13">
    <source>
        <dbReference type="ARBA" id="ARBA00023136"/>
    </source>
</evidence>
<dbReference type="PROSITE" id="PS50109">
    <property type="entry name" value="HIS_KIN"/>
    <property type="match status" value="1"/>
</dbReference>
<evidence type="ECO:0000256" key="6">
    <source>
        <dbReference type="ARBA" id="ARBA00022679"/>
    </source>
</evidence>
<dbReference type="PROSITE" id="PS50894">
    <property type="entry name" value="HPT"/>
    <property type="match status" value="1"/>
</dbReference>
<evidence type="ECO:0000256" key="4">
    <source>
        <dbReference type="ARBA" id="ARBA00012438"/>
    </source>
</evidence>
<dbReference type="Proteomes" id="UP000198373">
    <property type="component" value="Unassembled WGS sequence"/>
</dbReference>
<comment type="similarity">
    <text evidence="3">In the N-terminal section; belongs to the phytochrome family.</text>
</comment>
<evidence type="ECO:0000256" key="9">
    <source>
        <dbReference type="ARBA" id="ARBA00022777"/>
    </source>
</evidence>
<dbReference type="FunFam" id="1.10.287.130:FF:000004">
    <property type="entry name" value="Ethylene receptor 1"/>
    <property type="match status" value="1"/>
</dbReference>
<dbReference type="SUPFAM" id="SSF55874">
    <property type="entry name" value="ATPase domain of HSP90 chaperone/DNA topoisomerase II/histidine kinase"/>
    <property type="match status" value="1"/>
</dbReference>
<keyword evidence="5 16" id="KW-0597">Phosphoprotein</keyword>
<dbReference type="SMART" id="SM00388">
    <property type="entry name" value="HisKA"/>
    <property type="match status" value="1"/>
</dbReference>
<dbReference type="SUPFAM" id="SSF47384">
    <property type="entry name" value="Homodimeric domain of signal transducing histidine kinase"/>
    <property type="match status" value="1"/>
</dbReference>
<comment type="catalytic activity">
    <reaction evidence="1">
        <text>ATP + protein L-histidine = ADP + protein N-phospho-L-histidine.</text>
        <dbReference type="EC" id="2.7.13.3"/>
    </reaction>
</comment>
<organism evidence="21 22">
    <name type="scientific">Geodermatophilus pulveris</name>
    <dbReference type="NCBI Taxonomy" id="1564159"/>
    <lineage>
        <taxon>Bacteria</taxon>
        <taxon>Bacillati</taxon>
        <taxon>Actinomycetota</taxon>
        <taxon>Actinomycetes</taxon>
        <taxon>Geodermatophilales</taxon>
        <taxon>Geodermatophilaceae</taxon>
        <taxon>Geodermatophilus</taxon>
    </lineage>
</organism>
<comment type="subcellular location">
    <subcellularLocation>
        <location evidence="2">Cell membrane</location>
    </subcellularLocation>
</comment>
<dbReference type="Gene3D" id="1.10.287.130">
    <property type="match status" value="1"/>
</dbReference>
<evidence type="ECO:0000259" key="18">
    <source>
        <dbReference type="PROSITE" id="PS50110"/>
    </source>
</evidence>
<evidence type="ECO:0000259" key="19">
    <source>
        <dbReference type="PROSITE" id="PS50885"/>
    </source>
</evidence>
<dbReference type="SUPFAM" id="SSF47226">
    <property type="entry name" value="Histidine-containing phosphotransfer domain, HPT domain"/>
    <property type="match status" value="1"/>
</dbReference>
<dbReference type="InterPro" id="IPR008207">
    <property type="entry name" value="Sig_transdc_His_kin_Hpt_dom"/>
</dbReference>
<dbReference type="FunFam" id="3.30.565.10:FF:000010">
    <property type="entry name" value="Sensor histidine kinase RcsC"/>
    <property type="match status" value="1"/>
</dbReference>
<feature type="modified residue" description="4-aspartylphosphate" evidence="16">
    <location>
        <position position="569"/>
    </location>
</feature>
<evidence type="ECO:0000256" key="11">
    <source>
        <dbReference type="ARBA" id="ARBA00022989"/>
    </source>
</evidence>
<dbReference type="InterPro" id="IPR007891">
    <property type="entry name" value="CHASE3"/>
</dbReference>
<evidence type="ECO:0000256" key="5">
    <source>
        <dbReference type="ARBA" id="ARBA00022553"/>
    </source>
</evidence>
<dbReference type="CDD" id="cd17546">
    <property type="entry name" value="REC_hyHK_CKI1_RcsC-like"/>
    <property type="match status" value="1"/>
</dbReference>
<dbReference type="InterPro" id="IPR011006">
    <property type="entry name" value="CheY-like_superfamily"/>
</dbReference>
<feature type="domain" description="Response regulatory" evidence="18">
    <location>
        <begin position="519"/>
        <end position="633"/>
    </location>
</feature>
<dbReference type="PROSITE" id="PS50110">
    <property type="entry name" value="RESPONSE_REGULATORY"/>
    <property type="match status" value="2"/>
</dbReference>
<dbReference type="SMART" id="SM00387">
    <property type="entry name" value="HATPase_c"/>
    <property type="match status" value="1"/>
</dbReference>
<dbReference type="PRINTS" id="PR00344">
    <property type="entry name" value="BCTRLSENSOR"/>
</dbReference>
<keyword evidence="13" id="KW-0472">Membrane</keyword>
<proteinExistence type="inferred from homology"/>
<evidence type="ECO:0000256" key="7">
    <source>
        <dbReference type="ARBA" id="ARBA00022692"/>
    </source>
</evidence>
<dbReference type="InterPro" id="IPR003594">
    <property type="entry name" value="HATPase_dom"/>
</dbReference>
<dbReference type="SMART" id="SM00304">
    <property type="entry name" value="HAMP"/>
    <property type="match status" value="1"/>
</dbReference>
<dbReference type="InterPro" id="IPR005467">
    <property type="entry name" value="His_kinase_dom"/>
</dbReference>
<dbReference type="Gene3D" id="3.40.50.2300">
    <property type="match status" value="2"/>
</dbReference>
<dbReference type="CDD" id="cd00082">
    <property type="entry name" value="HisKA"/>
    <property type="match status" value="1"/>
</dbReference>
<dbReference type="EC" id="2.7.13.3" evidence="4"/>
<dbReference type="GO" id="GO:0005524">
    <property type="term" value="F:ATP binding"/>
    <property type="evidence" value="ECO:0007669"/>
    <property type="project" value="UniProtKB-KW"/>
</dbReference>
<dbReference type="CDD" id="cd16922">
    <property type="entry name" value="HATPase_EvgS-ArcB-TorS-like"/>
    <property type="match status" value="1"/>
</dbReference>
<evidence type="ECO:0000256" key="14">
    <source>
        <dbReference type="ARBA" id="ARBA00074306"/>
    </source>
</evidence>
<evidence type="ECO:0000256" key="10">
    <source>
        <dbReference type="ARBA" id="ARBA00022840"/>
    </source>
</evidence>
<dbReference type="InterPro" id="IPR036641">
    <property type="entry name" value="HPT_dom_sf"/>
</dbReference>
<dbReference type="InterPro" id="IPR003660">
    <property type="entry name" value="HAMP_dom"/>
</dbReference>
<dbReference type="Pfam" id="PF05227">
    <property type="entry name" value="CHASE3"/>
    <property type="match status" value="1"/>
</dbReference>
<dbReference type="GO" id="GO:0005886">
    <property type="term" value="C:plasma membrane"/>
    <property type="evidence" value="ECO:0007669"/>
    <property type="project" value="UniProtKB-SubCell"/>
</dbReference>
<keyword evidence="22" id="KW-1185">Reference proteome</keyword>
<dbReference type="SUPFAM" id="SSF52172">
    <property type="entry name" value="CheY-like"/>
    <property type="match status" value="2"/>
</dbReference>
<dbReference type="Pfam" id="PF02518">
    <property type="entry name" value="HATPase_c"/>
    <property type="match status" value="1"/>
</dbReference>
<dbReference type="InterPro" id="IPR001789">
    <property type="entry name" value="Sig_transdc_resp-reg_receiver"/>
</dbReference>
<evidence type="ECO:0000313" key="22">
    <source>
        <dbReference type="Proteomes" id="UP000198373"/>
    </source>
</evidence>
<dbReference type="Gene3D" id="1.20.120.160">
    <property type="entry name" value="HPT domain"/>
    <property type="match status" value="1"/>
</dbReference>
<dbReference type="InterPro" id="IPR036890">
    <property type="entry name" value="HATPase_C_sf"/>
</dbReference>
<dbReference type="InterPro" id="IPR036097">
    <property type="entry name" value="HisK_dim/P_sf"/>
</dbReference>
<keyword evidence="8" id="KW-0547">Nucleotide-binding</keyword>
<feature type="domain" description="HAMP" evidence="19">
    <location>
        <begin position="201"/>
        <end position="253"/>
    </location>
</feature>
<gene>
    <name evidence="21" type="ORF">SAMN06893096_11239</name>
</gene>
<dbReference type="SMART" id="SM00073">
    <property type="entry name" value="HPT"/>
    <property type="match status" value="1"/>
</dbReference>
<evidence type="ECO:0000256" key="15">
    <source>
        <dbReference type="PROSITE-ProRule" id="PRU00110"/>
    </source>
</evidence>
<dbReference type="GO" id="GO:0000155">
    <property type="term" value="F:phosphorelay sensor kinase activity"/>
    <property type="evidence" value="ECO:0007669"/>
    <property type="project" value="InterPro"/>
</dbReference>
<dbReference type="SMART" id="SM00448">
    <property type="entry name" value="REC"/>
    <property type="match status" value="2"/>
</dbReference>
<keyword evidence="12" id="KW-0902">Two-component regulatory system</keyword>
<feature type="modified residue" description="4-aspartylphosphate" evidence="16">
    <location>
        <position position="709"/>
    </location>
</feature>
<dbReference type="InterPro" id="IPR003661">
    <property type="entry name" value="HisK_dim/P_dom"/>
</dbReference>
<evidence type="ECO:0000256" key="2">
    <source>
        <dbReference type="ARBA" id="ARBA00004236"/>
    </source>
</evidence>
<name>A0A239IZH0_9ACTN</name>
<keyword evidence="7" id="KW-0812">Transmembrane</keyword>
<reference evidence="22" key="1">
    <citation type="submission" date="2017-06" db="EMBL/GenBank/DDBJ databases">
        <authorList>
            <person name="Varghese N."/>
            <person name="Submissions S."/>
        </authorList>
    </citation>
    <scope>NUCLEOTIDE SEQUENCE [LARGE SCALE GENOMIC DNA]</scope>
    <source>
        <strain evidence="22">DSM 46839</strain>
    </source>
</reference>
<dbReference type="InterPro" id="IPR004358">
    <property type="entry name" value="Sig_transdc_His_kin-like_C"/>
</dbReference>
<evidence type="ECO:0000256" key="3">
    <source>
        <dbReference type="ARBA" id="ARBA00006402"/>
    </source>
</evidence>
<evidence type="ECO:0000256" key="12">
    <source>
        <dbReference type="ARBA" id="ARBA00023012"/>
    </source>
</evidence>
<protein>
    <recommendedName>
        <fullName evidence="14">Circadian input-output histidine kinase CikA</fullName>
        <ecNumber evidence="4">2.7.13.3</ecNumber>
    </recommendedName>
</protein>
<evidence type="ECO:0000256" key="8">
    <source>
        <dbReference type="ARBA" id="ARBA00022741"/>
    </source>
</evidence>
<keyword evidence="11" id="KW-1133">Transmembrane helix</keyword>